<keyword evidence="7" id="KW-1185">Reference proteome</keyword>
<gene>
    <name evidence="6" type="ORF">EUU25_15920</name>
</gene>
<feature type="domain" description="HTH tetR-type" evidence="5">
    <location>
        <begin position="20"/>
        <end position="80"/>
    </location>
</feature>
<feature type="DNA-binding region" description="H-T-H motif" evidence="4">
    <location>
        <begin position="43"/>
        <end position="62"/>
    </location>
</feature>
<keyword evidence="3" id="KW-0804">Transcription</keyword>
<dbReference type="InterPro" id="IPR009057">
    <property type="entry name" value="Homeodomain-like_sf"/>
</dbReference>
<dbReference type="Proteomes" id="UP000428803">
    <property type="component" value="Chromosome"/>
</dbReference>
<keyword evidence="2 4" id="KW-0238">DNA-binding</keyword>
<reference evidence="7" key="1">
    <citation type="submission" date="2019-01" db="EMBL/GenBank/DDBJ databases">
        <title>Sphingorhabdus lacus sp.nov., isolated from an oligotrophic freshwater lake.</title>
        <authorList>
            <person name="Park M."/>
        </authorList>
    </citation>
    <scope>NUCLEOTIDE SEQUENCE [LARGE SCALE GENOMIC DNA]</scope>
    <source>
        <strain evidence="7">IMCC1753</strain>
    </source>
</reference>
<keyword evidence="1" id="KW-0805">Transcription regulation</keyword>
<dbReference type="AlphaFoldDB" id="A0A6I6L6S0"/>
<dbReference type="SUPFAM" id="SSF46689">
    <property type="entry name" value="Homeodomain-like"/>
    <property type="match status" value="1"/>
</dbReference>
<evidence type="ECO:0000259" key="5">
    <source>
        <dbReference type="PROSITE" id="PS50977"/>
    </source>
</evidence>
<dbReference type="InterPro" id="IPR050109">
    <property type="entry name" value="HTH-type_TetR-like_transc_reg"/>
</dbReference>
<sequence length="215" mass="24223">MVSAVSLKTPIKARRRYSPEKRRELILDQTADIVAREGVATLTVEQIGREAGISKSLVYTYFPNLTELLRELYQREMKHLRRLQAAAAASAGTFEALVRSVTHEYLKYYDERGLIIERLQNEPSVAGLHDPTEYGRDAAVDYLTKIVMKHFDLPYDIARAATDISFGLPASAGSYLRRGDLDLKTIEDLTVTMIIGTIMNVKSEFMARKQPLARG</sequence>
<dbReference type="Gene3D" id="1.10.357.10">
    <property type="entry name" value="Tetracycline Repressor, domain 2"/>
    <property type="match status" value="1"/>
</dbReference>
<organism evidence="6 7">
    <name type="scientific">Sphingorhabdus lacus</name>
    <dbReference type="NCBI Taxonomy" id="392610"/>
    <lineage>
        <taxon>Bacteria</taxon>
        <taxon>Pseudomonadati</taxon>
        <taxon>Pseudomonadota</taxon>
        <taxon>Alphaproteobacteria</taxon>
        <taxon>Sphingomonadales</taxon>
        <taxon>Sphingomonadaceae</taxon>
        <taxon>Sphingorhabdus</taxon>
    </lineage>
</organism>
<dbReference type="PANTHER" id="PTHR30055">
    <property type="entry name" value="HTH-TYPE TRANSCRIPTIONAL REGULATOR RUTR"/>
    <property type="match status" value="1"/>
</dbReference>
<evidence type="ECO:0000256" key="3">
    <source>
        <dbReference type="ARBA" id="ARBA00023163"/>
    </source>
</evidence>
<dbReference type="GO" id="GO:0003700">
    <property type="term" value="F:DNA-binding transcription factor activity"/>
    <property type="evidence" value="ECO:0007669"/>
    <property type="project" value="TreeGrafter"/>
</dbReference>
<dbReference type="EMBL" id="CP035733">
    <property type="protein sequence ID" value="QGY81970.1"/>
    <property type="molecule type" value="Genomic_DNA"/>
</dbReference>
<evidence type="ECO:0000256" key="4">
    <source>
        <dbReference type="PROSITE-ProRule" id="PRU00335"/>
    </source>
</evidence>
<dbReference type="Pfam" id="PF00440">
    <property type="entry name" value="TetR_N"/>
    <property type="match status" value="1"/>
</dbReference>
<dbReference type="RefSeq" id="WP_158902742.1">
    <property type="nucleotide sequence ID" value="NZ_CP035733.1"/>
</dbReference>
<protein>
    <submittedName>
        <fullName evidence="6">TetR/AcrR family transcriptional regulator</fullName>
    </submittedName>
</protein>
<dbReference type="KEGG" id="slaa:EUU25_15920"/>
<accession>A0A6I6L6S0</accession>
<dbReference type="PANTHER" id="PTHR30055:SF234">
    <property type="entry name" value="HTH-TYPE TRANSCRIPTIONAL REGULATOR BETI"/>
    <property type="match status" value="1"/>
</dbReference>
<evidence type="ECO:0000256" key="1">
    <source>
        <dbReference type="ARBA" id="ARBA00023015"/>
    </source>
</evidence>
<name>A0A6I6L6S0_9SPHN</name>
<evidence type="ECO:0000313" key="6">
    <source>
        <dbReference type="EMBL" id="QGY81970.1"/>
    </source>
</evidence>
<dbReference type="InterPro" id="IPR001647">
    <property type="entry name" value="HTH_TetR"/>
</dbReference>
<dbReference type="OrthoDB" id="155497at2"/>
<proteinExistence type="predicted"/>
<dbReference type="GO" id="GO:0000976">
    <property type="term" value="F:transcription cis-regulatory region binding"/>
    <property type="evidence" value="ECO:0007669"/>
    <property type="project" value="TreeGrafter"/>
</dbReference>
<dbReference type="PROSITE" id="PS50977">
    <property type="entry name" value="HTH_TETR_2"/>
    <property type="match status" value="1"/>
</dbReference>
<evidence type="ECO:0000313" key="7">
    <source>
        <dbReference type="Proteomes" id="UP000428803"/>
    </source>
</evidence>
<evidence type="ECO:0000256" key="2">
    <source>
        <dbReference type="ARBA" id="ARBA00023125"/>
    </source>
</evidence>
<dbReference type="PRINTS" id="PR00455">
    <property type="entry name" value="HTHTETR"/>
</dbReference>